<dbReference type="AlphaFoldDB" id="A0A6I6UNQ7"/>
<evidence type="ECO:0000313" key="3">
    <source>
        <dbReference type="Proteomes" id="UP000465062"/>
    </source>
</evidence>
<dbReference type="InterPro" id="IPR036390">
    <property type="entry name" value="WH_DNA-bd_sf"/>
</dbReference>
<dbReference type="EMBL" id="CP047394">
    <property type="protein sequence ID" value="QHE60332.1"/>
    <property type="molecule type" value="Genomic_DNA"/>
</dbReference>
<name>A0A6I6UNQ7_9BACI</name>
<evidence type="ECO:0000259" key="1">
    <source>
        <dbReference type="Pfam" id="PF03551"/>
    </source>
</evidence>
<sequence>MMEERLKRLRRAMDLGSFNQMPFTEEKKQMIKRGVLNSKGNDHDILLHILQLLVDKKTGHDLLKNLRSRGIKQYEDRHGFLYTALHKMEQDKLLDSSWELEGKYYKLSNRGRKVLQRLEEGKSVKNLSFHALLEGE</sequence>
<reference evidence="2 3" key="1">
    <citation type="submission" date="2019-06" db="EMBL/GenBank/DDBJ databases">
        <title>An operon consisting of a P-type ATPase gene and a transcriptional regular gene given the different cadmium resistance in Bacillus vietamensis 151-6 and Bacillus marisflavi 151-25.</title>
        <authorList>
            <person name="Yu X."/>
        </authorList>
    </citation>
    <scope>NUCLEOTIDE SEQUENCE [LARGE SCALE GENOMIC DNA]</scope>
    <source>
        <strain evidence="2 3">151-6</strain>
    </source>
</reference>
<dbReference type="SUPFAM" id="SSF46785">
    <property type="entry name" value="Winged helix' DNA-binding domain"/>
    <property type="match status" value="1"/>
</dbReference>
<feature type="domain" description="Transcription regulator PadR N-terminal" evidence="1">
    <location>
        <begin position="49"/>
        <end position="116"/>
    </location>
</feature>
<organism evidence="2 3">
    <name type="scientific">Rossellomorea vietnamensis</name>
    <dbReference type="NCBI Taxonomy" id="218284"/>
    <lineage>
        <taxon>Bacteria</taxon>
        <taxon>Bacillati</taxon>
        <taxon>Bacillota</taxon>
        <taxon>Bacilli</taxon>
        <taxon>Bacillales</taxon>
        <taxon>Bacillaceae</taxon>
        <taxon>Rossellomorea</taxon>
    </lineage>
</organism>
<dbReference type="InterPro" id="IPR036388">
    <property type="entry name" value="WH-like_DNA-bd_sf"/>
</dbReference>
<dbReference type="InterPro" id="IPR005149">
    <property type="entry name" value="Tscrpt_reg_PadR_N"/>
</dbReference>
<proteinExistence type="predicted"/>
<protein>
    <submittedName>
        <fullName evidence="2">PadR family transcriptional regulator</fullName>
    </submittedName>
</protein>
<dbReference type="Proteomes" id="UP000465062">
    <property type="component" value="Chromosome"/>
</dbReference>
<dbReference type="KEGG" id="bvq:FHE72_04225"/>
<dbReference type="RefSeq" id="WP_159361322.1">
    <property type="nucleotide sequence ID" value="NZ_CP047394.1"/>
</dbReference>
<dbReference type="Pfam" id="PF03551">
    <property type="entry name" value="PadR"/>
    <property type="match status" value="1"/>
</dbReference>
<accession>A0A6I6UNQ7</accession>
<evidence type="ECO:0000313" key="2">
    <source>
        <dbReference type="EMBL" id="QHE60332.1"/>
    </source>
</evidence>
<dbReference type="Gene3D" id="1.10.10.10">
    <property type="entry name" value="Winged helix-like DNA-binding domain superfamily/Winged helix DNA-binding domain"/>
    <property type="match status" value="1"/>
</dbReference>
<dbReference type="NCBIfam" id="NF006931">
    <property type="entry name" value="PRK09416.1"/>
    <property type="match status" value="1"/>
</dbReference>
<gene>
    <name evidence="2" type="ORF">FHE72_04225</name>
</gene>